<keyword evidence="2" id="KW-1185">Reference proteome</keyword>
<organism evidence="1 2">
    <name type="scientific">Gordonia phage Vendetta</name>
    <dbReference type="NCBI Taxonomy" id="1838082"/>
    <lineage>
        <taxon>Viruses</taxon>
        <taxon>Duplodnaviria</taxon>
        <taxon>Heunggongvirae</taxon>
        <taxon>Uroviricota</taxon>
        <taxon>Caudoviricetes</taxon>
        <taxon>Ruthgordonvirinae</taxon>
        <taxon>Vendettavirus</taxon>
        <taxon>Vendettavirus vendetta</taxon>
    </lineage>
</organism>
<name>A0A160DCY8_9CAUD</name>
<accession>A0A160DCY8</accession>
<evidence type="ECO:0000313" key="2">
    <source>
        <dbReference type="Proteomes" id="UP000202306"/>
    </source>
</evidence>
<dbReference type="EMBL" id="KU998237">
    <property type="protein sequence ID" value="ANA85606.1"/>
    <property type="molecule type" value="Genomic_DNA"/>
</dbReference>
<dbReference type="RefSeq" id="YP_009273991.1">
    <property type="nucleotide sequence ID" value="NC_030911.1"/>
</dbReference>
<evidence type="ECO:0000313" key="1">
    <source>
        <dbReference type="EMBL" id="ANA85606.1"/>
    </source>
</evidence>
<reference evidence="1 2" key="1">
    <citation type="submission" date="2016-03" db="EMBL/GenBank/DDBJ databases">
        <authorList>
            <person name="Stanton A.J."/>
            <person name="Montgomery M.T."/>
            <person name="Guerrero C.A."/>
            <person name="Mavrich T.N."/>
            <person name="Pope W.H."/>
            <person name="Garlena R.A."/>
            <person name="Russell D.A."/>
            <person name="Jacobs-Sera D."/>
            <person name="Hendrix R.W."/>
            <person name="Hatfull G.F."/>
        </authorList>
    </citation>
    <scope>NUCLEOTIDE SEQUENCE [LARGE SCALE GENOMIC DNA]</scope>
</reference>
<dbReference type="GeneID" id="28800233"/>
<proteinExistence type="predicted"/>
<dbReference type="KEGG" id="vg:28800233"/>
<dbReference type="Proteomes" id="UP000202306">
    <property type="component" value="Segment"/>
</dbReference>
<sequence>MNETKTKTRTVEQFEVRSRIMPDPLQVETIDQVKRFAEAAAEFGGVRVRRRVVTVTETEWEAFELDQP</sequence>
<gene>
    <name evidence="1" type="primary">59</name>
    <name evidence="1" type="ORF">PBI_VENDETTA_59</name>
</gene>
<protein>
    <submittedName>
        <fullName evidence="1">Uncharacterized protein</fullName>
    </submittedName>
</protein>